<dbReference type="AlphaFoldDB" id="A0A1C4EMJ5"/>
<dbReference type="EMBL" id="FMAR01000009">
    <property type="protein sequence ID" value="SCC44794.1"/>
    <property type="molecule type" value="Genomic_DNA"/>
</dbReference>
<dbReference type="InterPro" id="IPR013525">
    <property type="entry name" value="ABC2_TM"/>
</dbReference>
<dbReference type="GO" id="GO:0016020">
    <property type="term" value="C:membrane"/>
    <property type="evidence" value="ECO:0007669"/>
    <property type="project" value="UniProtKB-SubCell"/>
</dbReference>
<proteinExistence type="predicted"/>
<keyword evidence="3 5" id="KW-1133">Transmembrane helix</keyword>
<evidence type="ECO:0000313" key="8">
    <source>
        <dbReference type="Proteomes" id="UP000242818"/>
    </source>
</evidence>
<dbReference type="Proteomes" id="UP000242818">
    <property type="component" value="Unassembled WGS sequence"/>
</dbReference>
<feature type="transmembrane region" description="Helical" evidence="5">
    <location>
        <begin position="29"/>
        <end position="47"/>
    </location>
</feature>
<feature type="transmembrane region" description="Helical" evidence="5">
    <location>
        <begin position="286"/>
        <end position="307"/>
    </location>
</feature>
<feature type="transmembrane region" description="Helical" evidence="5">
    <location>
        <begin position="173"/>
        <end position="196"/>
    </location>
</feature>
<sequence>MSQKYSQVKATFALSKASLIATLRSPTSVVFALLFPIIFVLVFGAMVDNTAVKVKLVLSPNSDTTTPIFTAIKAISIFDVSTTTDSAAAIAALKKGRIAGLLYVPPPDMEKDLPHFNMNLLTSSAASTKLPLIRAALQELVGNINKAVLPDQPVVAVLKTTNVPGREYRQIDFILPGQLGFSLLMAGVFGSAFSLFNLRTTLVLKRIYATPIKPLFFLLGEMISRLLFQIFCFIIITALGYYVFQFTLVNGILTFLEMLLLSIFGLIIFTGVGFMISGLIRNESSIAPVANTITVPQILLCGLFFPVENYPAWLRHFCELLPLTFFVDGLRKIAFEGLHIWQIPSQLTGLLVWTILVGGLSVYSFKWE</sequence>
<dbReference type="RefSeq" id="WP_089712935.1">
    <property type="nucleotide sequence ID" value="NZ_FMAR01000009.1"/>
</dbReference>
<dbReference type="InterPro" id="IPR052902">
    <property type="entry name" value="ABC-2_transporter"/>
</dbReference>
<keyword evidence="8" id="KW-1185">Reference proteome</keyword>
<dbReference type="OrthoDB" id="9778589at2"/>
<dbReference type="InterPro" id="IPR047817">
    <property type="entry name" value="ABC2_TM_bact-type"/>
</dbReference>
<dbReference type="STRING" id="1335309.GA0116948_10940"/>
<evidence type="ECO:0000256" key="2">
    <source>
        <dbReference type="ARBA" id="ARBA00022692"/>
    </source>
</evidence>
<accession>A0A1C4EMJ5</accession>
<reference evidence="7 8" key="1">
    <citation type="submission" date="2016-08" db="EMBL/GenBank/DDBJ databases">
        <authorList>
            <person name="Seilhamer J.J."/>
        </authorList>
    </citation>
    <scope>NUCLEOTIDE SEQUENCE [LARGE SCALE GENOMIC DNA]</scope>
    <source>
        <strain evidence="7 8">A37T2</strain>
    </source>
</reference>
<feature type="transmembrane region" description="Helical" evidence="5">
    <location>
        <begin position="226"/>
        <end position="244"/>
    </location>
</feature>
<dbReference type="Pfam" id="PF12698">
    <property type="entry name" value="ABC2_membrane_3"/>
    <property type="match status" value="1"/>
</dbReference>
<feature type="transmembrane region" description="Helical" evidence="5">
    <location>
        <begin position="347"/>
        <end position="365"/>
    </location>
</feature>
<name>A0A1C4EMJ5_9BACT</name>
<dbReference type="PROSITE" id="PS51012">
    <property type="entry name" value="ABC_TM2"/>
    <property type="match status" value="1"/>
</dbReference>
<keyword evidence="2 5" id="KW-0812">Transmembrane</keyword>
<gene>
    <name evidence="7" type="ORF">GA0116948_10940</name>
</gene>
<keyword evidence="4 5" id="KW-0472">Membrane</keyword>
<evidence type="ECO:0000256" key="3">
    <source>
        <dbReference type="ARBA" id="ARBA00022989"/>
    </source>
</evidence>
<feature type="domain" description="ABC transmembrane type-2" evidence="6">
    <location>
        <begin position="134"/>
        <end position="368"/>
    </location>
</feature>
<evidence type="ECO:0000256" key="1">
    <source>
        <dbReference type="ARBA" id="ARBA00004141"/>
    </source>
</evidence>
<dbReference type="PANTHER" id="PTHR43027">
    <property type="entry name" value="DOXORUBICIN RESISTANCE ABC TRANSPORTER PERMEASE PROTEIN DRRC-RELATED"/>
    <property type="match status" value="1"/>
</dbReference>
<evidence type="ECO:0000259" key="6">
    <source>
        <dbReference type="PROSITE" id="PS51012"/>
    </source>
</evidence>
<comment type="subcellular location">
    <subcellularLocation>
        <location evidence="1">Membrane</location>
        <topology evidence="1">Multi-pass membrane protein</topology>
    </subcellularLocation>
</comment>
<protein>
    <submittedName>
        <fullName evidence="7">ABC-2 type transport system permease protein</fullName>
    </submittedName>
</protein>
<evidence type="ECO:0000256" key="5">
    <source>
        <dbReference type="SAM" id="Phobius"/>
    </source>
</evidence>
<feature type="transmembrane region" description="Helical" evidence="5">
    <location>
        <begin position="256"/>
        <end position="280"/>
    </location>
</feature>
<dbReference type="GO" id="GO:0140359">
    <property type="term" value="F:ABC-type transporter activity"/>
    <property type="evidence" value="ECO:0007669"/>
    <property type="project" value="InterPro"/>
</dbReference>
<evidence type="ECO:0000256" key="4">
    <source>
        <dbReference type="ARBA" id="ARBA00023136"/>
    </source>
</evidence>
<organism evidence="7 8">
    <name type="scientific">Chitinophaga costaii</name>
    <dbReference type="NCBI Taxonomy" id="1335309"/>
    <lineage>
        <taxon>Bacteria</taxon>
        <taxon>Pseudomonadati</taxon>
        <taxon>Bacteroidota</taxon>
        <taxon>Chitinophagia</taxon>
        <taxon>Chitinophagales</taxon>
        <taxon>Chitinophagaceae</taxon>
        <taxon>Chitinophaga</taxon>
    </lineage>
</organism>
<dbReference type="PANTHER" id="PTHR43027:SF1">
    <property type="entry name" value="DOXORUBICIN RESISTANCE ABC TRANSPORTER PERMEASE PROTEIN DRRC-RELATED"/>
    <property type="match status" value="1"/>
</dbReference>
<evidence type="ECO:0000313" key="7">
    <source>
        <dbReference type="EMBL" id="SCC44794.1"/>
    </source>
</evidence>